<sequence>MDPAFHEARQRFTTPKPRQIEHKPTKWQQHLARNPYAQALARPVRKCPLTGVALPAFFLQRFNLIAHPETNVPWFVPDNLETKVPAAPTVAEPETVGPGSEPATHTTAEPEASETVHPEPEPAEPPSPEAAQDPPESAEAELKADKSAAQTEDADKTGPGAYTLASQRLLQELQRDKSPYFRGQKRLLRMSQYGQSKSGTLLNQANWRSDMDTVLLEIMRRRVVERLCYFSNMVTGSERKYLTKCEPWNNVKDRKHRGCLLYLGPPDGNPSSEPASEYVPPRLSTMDMGPVRFGAKLAVHNLRELLGEKHLSELRQQELLQDGSLYLLGRKATVPLQMLLWKLQGYMAWGEQADTAKADGDSAQ</sequence>
<reference evidence="2" key="1">
    <citation type="journal article" date="2023" name="Mol. Phylogenet. Evol.">
        <title>Genome-scale phylogeny and comparative genomics of the fungal order Sordariales.</title>
        <authorList>
            <person name="Hensen N."/>
            <person name="Bonometti L."/>
            <person name="Westerberg I."/>
            <person name="Brannstrom I.O."/>
            <person name="Guillou S."/>
            <person name="Cros-Aarteil S."/>
            <person name="Calhoun S."/>
            <person name="Haridas S."/>
            <person name="Kuo A."/>
            <person name="Mondo S."/>
            <person name="Pangilinan J."/>
            <person name="Riley R."/>
            <person name="LaButti K."/>
            <person name="Andreopoulos B."/>
            <person name="Lipzen A."/>
            <person name="Chen C."/>
            <person name="Yan M."/>
            <person name="Daum C."/>
            <person name="Ng V."/>
            <person name="Clum A."/>
            <person name="Steindorff A."/>
            <person name="Ohm R.A."/>
            <person name="Martin F."/>
            <person name="Silar P."/>
            <person name="Natvig D.O."/>
            <person name="Lalanne C."/>
            <person name="Gautier V."/>
            <person name="Ament-Velasquez S.L."/>
            <person name="Kruys A."/>
            <person name="Hutchinson M.I."/>
            <person name="Powell A.J."/>
            <person name="Barry K."/>
            <person name="Miller A.N."/>
            <person name="Grigoriev I.V."/>
            <person name="Debuchy R."/>
            <person name="Gladieux P."/>
            <person name="Hiltunen Thoren M."/>
            <person name="Johannesson H."/>
        </authorList>
    </citation>
    <scope>NUCLEOTIDE SEQUENCE</scope>
    <source>
        <strain evidence="2">CBS 168.71</strain>
    </source>
</reference>
<feature type="compositionally biased region" description="Basic and acidic residues" evidence="1">
    <location>
        <begin position="1"/>
        <end position="10"/>
    </location>
</feature>
<dbReference type="GeneID" id="87842112"/>
<feature type="region of interest" description="Disordered" evidence="1">
    <location>
        <begin position="1"/>
        <end position="23"/>
    </location>
</feature>
<comment type="caution">
    <text evidence="2">The sequence shown here is derived from an EMBL/GenBank/DDBJ whole genome shotgun (WGS) entry which is preliminary data.</text>
</comment>
<evidence type="ECO:0000313" key="2">
    <source>
        <dbReference type="EMBL" id="KAK3297203.1"/>
    </source>
</evidence>
<evidence type="ECO:0000256" key="1">
    <source>
        <dbReference type="SAM" id="MobiDB-lite"/>
    </source>
</evidence>
<evidence type="ECO:0000313" key="3">
    <source>
        <dbReference type="Proteomes" id="UP001278766"/>
    </source>
</evidence>
<keyword evidence="3" id="KW-1185">Reference proteome</keyword>
<gene>
    <name evidence="2" type="ORF">B0H64DRAFT_416391</name>
</gene>
<feature type="region of interest" description="Disordered" evidence="1">
    <location>
        <begin position="90"/>
        <end position="160"/>
    </location>
</feature>
<protein>
    <submittedName>
        <fullName evidence="2">Uncharacterized protein</fullName>
    </submittedName>
</protein>
<proteinExistence type="predicted"/>
<dbReference type="AlphaFoldDB" id="A0AAE0HII7"/>
<reference evidence="2" key="2">
    <citation type="submission" date="2023-06" db="EMBL/GenBank/DDBJ databases">
        <authorList>
            <consortium name="Lawrence Berkeley National Laboratory"/>
            <person name="Haridas S."/>
            <person name="Hensen N."/>
            <person name="Bonometti L."/>
            <person name="Westerberg I."/>
            <person name="Brannstrom I.O."/>
            <person name="Guillou S."/>
            <person name="Cros-Aarteil S."/>
            <person name="Calhoun S."/>
            <person name="Kuo A."/>
            <person name="Mondo S."/>
            <person name="Pangilinan J."/>
            <person name="Riley R."/>
            <person name="Labutti K."/>
            <person name="Andreopoulos B."/>
            <person name="Lipzen A."/>
            <person name="Chen C."/>
            <person name="Yanf M."/>
            <person name="Daum C."/>
            <person name="Ng V."/>
            <person name="Clum A."/>
            <person name="Steindorff A."/>
            <person name="Ohm R."/>
            <person name="Martin F."/>
            <person name="Silar P."/>
            <person name="Natvig D."/>
            <person name="Lalanne C."/>
            <person name="Gautier V."/>
            <person name="Ament-Velasquez S.L."/>
            <person name="Kruys A."/>
            <person name="Hutchinson M.I."/>
            <person name="Powell A.J."/>
            <person name="Barry K."/>
            <person name="Miller A.N."/>
            <person name="Grigoriev I.V."/>
            <person name="Debuchy R."/>
            <person name="Gladieux P."/>
            <person name="Thoren M.H."/>
            <person name="Johannesson H."/>
        </authorList>
    </citation>
    <scope>NUCLEOTIDE SEQUENCE</scope>
    <source>
        <strain evidence="2">CBS 168.71</strain>
    </source>
</reference>
<dbReference type="Proteomes" id="UP001278766">
    <property type="component" value="Unassembled WGS sequence"/>
</dbReference>
<name>A0AAE0HII7_9PEZI</name>
<dbReference type="RefSeq" id="XP_062660717.1">
    <property type="nucleotide sequence ID" value="XM_062805164.1"/>
</dbReference>
<accession>A0AAE0HII7</accession>
<organism evidence="2 3">
    <name type="scientific">Chaetomium fimeti</name>
    <dbReference type="NCBI Taxonomy" id="1854472"/>
    <lineage>
        <taxon>Eukaryota</taxon>
        <taxon>Fungi</taxon>
        <taxon>Dikarya</taxon>
        <taxon>Ascomycota</taxon>
        <taxon>Pezizomycotina</taxon>
        <taxon>Sordariomycetes</taxon>
        <taxon>Sordariomycetidae</taxon>
        <taxon>Sordariales</taxon>
        <taxon>Chaetomiaceae</taxon>
        <taxon>Chaetomium</taxon>
    </lineage>
</organism>
<dbReference type="EMBL" id="JAUEPN010000003">
    <property type="protein sequence ID" value="KAK3297203.1"/>
    <property type="molecule type" value="Genomic_DNA"/>
</dbReference>